<proteinExistence type="predicted"/>
<reference evidence="3 4" key="1">
    <citation type="journal article" date="2019" name="Int. J. Syst. Evol. Microbiol.">
        <title>The Global Catalogue of Microorganisms (GCM) 10K type strain sequencing project: providing services to taxonomists for standard genome sequencing and annotation.</title>
        <authorList>
            <consortium name="The Broad Institute Genomics Platform"/>
            <consortium name="The Broad Institute Genome Sequencing Center for Infectious Disease"/>
            <person name="Wu L."/>
            <person name="Ma J."/>
        </authorList>
    </citation>
    <scope>NUCLEOTIDE SEQUENCE [LARGE SCALE GENOMIC DNA]</scope>
    <source>
        <strain evidence="3 4">JCM 3146</strain>
    </source>
</reference>
<evidence type="ECO:0000313" key="4">
    <source>
        <dbReference type="Proteomes" id="UP001501822"/>
    </source>
</evidence>
<keyword evidence="4" id="KW-1185">Reference proteome</keyword>
<evidence type="ECO:0000313" key="3">
    <source>
        <dbReference type="EMBL" id="GAA0364698.1"/>
    </source>
</evidence>
<organism evidence="3 4">
    <name type="scientific">Actinoallomurus spadix</name>
    <dbReference type="NCBI Taxonomy" id="79912"/>
    <lineage>
        <taxon>Bacteria</taxon>
        <taxon>Bacillati</taxon>
        <taxon>Actinomycetota</taxon>
        <taxon>Actinomycetes</taxon>
        <taxon>Streptosporangiales</taxon>
        <taxon>Thermomonosporaceae</taxon>
        <taxon>Actinoallomurus</taxon>
    </lineage>
</organism>
<dbReference type="PANTHER" id="PTHR43156:SF2">
    <property type="entry name" value="STAGE II SPORULATION PROTEIN E"/>
    <property type="match status" value="1"/>
</dbReference>
<dbReference type="EMBL" id="BAAABM010000064">
    <property type="protein sequence ID" value="GAA0364698.1"/>
    <property type="molecule type" value="Genomic_DNA"/>
</dbReference>
<dbReference type="RefSeq" id="WP_252803506.1">
    <property type="nucleotide sequence ID" value="NZ_BAAABM010000064.1"/>
</dbReference>
<dbReference type="InterPro" id="IPR036457">
    <property type="entry name" value="PPM-type-like_dom_sf"/>
</dbReference>
<dbReference type="InterPro" id="IPR001932">
    <property type="entry name" value="PPM-type_phosphatase-like_dom"/>
</dbReference>
<keyword evidence="1" id="KW-0378">Hydrolase</keyword>
<gene>
    <name evidence="3" type="ORF">GCM10010151_63340</name>
</gene>
<dbReference type="PANTHER" id="PTHR43156">
    <property type="entry name" value="STAGE II SPORULATION PROTEIN E-RELATED"/>
    <property type="match status" value="1"/>
</dbReference>
<protein>
    <submittedName>
        <fullName evidence="3">PP2C family protein-serine/threonine phosphatase</fullName>
    </submittedName>
</protein>
<name>A0ABN0XHZ9_9ACTN</name>
<dbReference type="SMART" id="SM00331">
    <property type="entry name" value="PP2C_SIG"/>
    <property type="match status" value="1"/>
</dbReference>
<dbReference type="Proteomes" id="UP001501822">
    <property type="component" value="Unassembled WGS sequence"/>
</dbReference>
<comment type="caution">
    <text evidence="3">The sequence shown here is derived from an EMBL/GenBank/DDBJ whole genome shotgun (WGS) entry which is preliminary data.</text>
</comment>
<dbReference type="Gene3D" id="3.60.40.10">
    <property type="entry name" value="PPM-type phosphatase domain"/>
    <property type="match status" value="1"/>
</dbReference>
<accession>A0ABN0XHZ9</accession>
<evidence type="ECO:0000256" key="1">
    <source>
        <dbReference type="ARBA" id="ARBA00022801"/>
    </source>
</evidence>
<dbReference type="InterPro" id="IPR052016">
    <property type="entry name" value="Bact_Sigma-Reg"/>
</dbReference>
<feature type="domain" description="PPM-type phosphatase" evidence="2">
    <location>
        <begin position="172"/>
        <end position="396"/>
    </location>
</feature>
<dbReference type="SUPFAM" id="SSF81606">
    <property type="entry name" value="PP2C-like"/>
    <property type="match status" value="1"/>
</dbReference>
<sequence>MDRLVGEVLSRILVRAHLLRPGFVAKILFEEARPLGVRDATVYLADLEQDYLRSMPRLDGRAVPALRIDSTLAGRSYRALEIQYGPVDEDALHHVWLPLMDGSERLGVLELVVGDVDEETLNWCRALASLAGLMVVSKAHYSDIHAQVRRSQRMALQAEMVWAFMAPPTFATDEVLVACGIRPMYGVGGDAYDYSLLGDHLHVSILDAVGHDLASGLIASVALASCRNTRRGGGDLADMVTYADHAIASQFGRSRFATALLCDLDIETGLFRWVPCGHPPPLLIRENKVVKELFHRPRLPLGLVSDGDGPSFDESPPVYTEQLQPRDRLLLYTDGVVEARAADGSLFGVRRLSDFVIRHSTAGIPAPETLRRLNRAVIDFQHGRLGDDATTVLVQWRPEELRLKFEF</sequence>
<evidence type="ECO:0000259" key="2">
    <source>
        <dbReference type="SMART" id="SM00331"/>
    </source>
</evidence>
<dbReference type="Pfam" id="PF07228">
    <property type="entry name" value="SpoIIE"/>
    <property type="match status" value="1"/>
</dbReference>